<dbReference type="Gene3D" id="3.40.50.620">
    <property type="entry name" value="HUPs"/>
    <property type="match status" value="1"/>
</dbReference>
<keyword evidence="5" id="KW-0249">Electron transport</keyword>
<dbReference type="InterPro" id="IPR014729">
    <property type="entry name" value="Rossmann-like_a/b/a_fold"/>
</dbReference>
<dbReference type="EMBL" id="LDZY01000009">
    <property type="protein sequence ID" value="KLU65194.1"/>
    <property type="molecule type" value="Genomic_DNA"/>
</dbReference>
<dbReference type="AlphaFoldDB" id="A0A0J1FNX1"/>
<proteinExistence type="inferred from homology"/>
<dbReference type="InterPro" id="IPR014730">
    <property type="entry name" value="ETF_a/b_N"/>
</dbReference>
<dbReference type="RefSeq" id="WP_047810585.1">
    <property type="nucleotide sequence ID" value="NZ_LDZY01000009.1"/>
</dbReference>
<gene>
    <name evidence="7" type="primary">etfB</name>
    <name evidence="7" type="ORF">DEAC_c27460</name>
</gene>
<protein>
    <recommendedName>
        <fullName evidence="3">Electron transfer flavoprotein subunit beta</fullName>
    </recommendedName>
</protein>
<evidence type="ECO:0000256" key="1">
    <source>
        <dbReference type="ARBA" id="ARBA00007557"/>
    </source>
</evidence>
<evidence type="ECO:0000256" key="5">
    <source>
        <dbReference type="ARBA" id="ARBA00022982"/>
    </source>
</evidence>
<dbReference type="STRING" id="476652.DEAC_c27460"/>
<dbReference type="InterPro" id="IPR012255">
    <property type="entry name" value="ETF_b"/>
</dbReference>
<comment type="subunit">
    <text evidence="2">Heterodimer of an alpha and a beta subunit.</text>
</comment>
<evidence type="ECO:0000259" key="6">
    <source>
        <dbReference type="SMART" id="SM00893"/>
    </source>
</evidence>
<dbReference type="SUPFAM" id="SSF52402">
    <property type="entry name" value="Adenine nucleotide alpha hydrolases-like"/>
    <property type="match status" value="1"/>
</dbReference>
<dbReference type="GO" id="GO:0009055">
    <property type="term" value="F:electron transfer activity"/>
    <property type="evidence" value="ECO:0007669"/>
    <property type="project" value="InterPro"/>
</dbReference>
<accession>A0A0J1FNX1</accession>
<evidence type="ECO:0000313" key="8">
    <source>
        <dbReference type="Proteomes" id="UP000036356"/>
    </source>
</evidence>
<dbReference type="PANTHER" id="PTHR21294">
    <property type="entry name" value="ELECTRON TRANSFER FLAVOPROTEIN BETA-SUBUNIT"/>
    <property type="match status" value="1"/>
</dbReference>
<organism evidence="7 8">
    <name type="scientific">Desulfosporosinus acididurans</name>
    <dbReference type="NCBI Taxonomy" id="476652"/>
    <lineage>
        <taxon>Bacteria</taxon>
        <taxon>Bacillati</taxon>
        <taxon>Bacillota</taxon>
        <taxon>Clostridia</taxon>
        <taxon>Eubacteriales</taxon>
        <taxon>Desulfitobacteriaceae</taxon>
        <taxon>Desulfosporosinus</taxon>
    </lineage>
</organism>
<comment type="caution">
    <text evidence="7">The sequence shown here is derived from an EMBL/GenBank/DDBJ whole genome shotgun (WGS) entry which is preliminary data.</text>
</comment>
<dbReference type="PATRIC" id="fig|476652.3.peg.2874"/>
<name>A0A0J1FNX1_9FIRM</name>
<evidence type="ECO:0000256" key="4">
    <source>
        <dbReference type="ARBA" id="ARBA00022448"/>
    </source>
</evidence>
<dbReference type="InterPro" id="IPR033948">
    <property type="entry name" value="ETF_beta_N"/>
</dbReference>
<dbReference type="GO" id="GO:0005829">
    <property type="term" value="C:cytosol"/>
    <property type="evidence" value="ECO:0007669"/>
    <property type="project" value="TreeGrafter"/>
</dbReference>
<keyword evidence="8" id="KW-1185">Reference proteome</keyword>
<keyword evidence="4" id="KW-0813">Transport</keyword>
<dbReference type="CDD" id="cd01714">
    <property type="entry name" value="ETF_beta"/>
    <property type="match status" value="1"/>
</dbReference>
<sequence length="257" mass="27168">MNIIVCIKQTFDTEAKIVLDGNGKIDPNGVNLIINPYDEYAIEEGIRLKEKFGGDVTIVTMGGPRAQEAVRTALAMGADKGVVVNDPILEGTDEWANAEILAKAVAQLPYDIILSGRIAIDDGASQISVRLAEALNIPSVTSVLKLEVAGTQVTATREIDGGTETIEVALPAVFTAQKGLNEPRYPSVAGIMKAKKKPLKSMAVADLGLAAGDLASKMSVQKYTLPTARQAGQKIPGDAPQAAKELARLLHEEAKVL</sequence>
<dbReference type="SMART" id="SM00893">
    <property type="entry name" value="ETF"/>
    <property type="match status" value="1"/>
</dbReference>
<dbReference type="Proteomes" id="UP000036356">
    <property type="component" value="Unassembled WGS sequence"/>
</dbReference>
<dbReference type="PIRSF" id="PIRSF000090">
    <property type="entry name" value="Beta-ETF"/>
    <property type="match status" value="1"/>
</dbReference>
<feature type="domain" description="Electron transfer flavoprotein alpha/beta-subunit N-terminal" evidence="6">
    <location>
        <begin position="22"/>
        <end position="211"/>
    </location>
</feature>
<comment type="similarity">
    <text evidence="1">Belongs to the ETF beta-subunit/FixA family.</text>
</comment>
<evidence type="ECO:0000256" key="3">
    <source>
        <dbReference type="ARBA" id="ARBA00016797"/>
    </source>
</evidence>
<evidence type="ECO:0000313" key="7">
    <source>
        <dbReference type="EMBL" id="KLU65194.1"/>
    </source>
</evidence>
<dbReference type="Pfam" id="PF01012">
    <property type="entry name" value="ETF"/>
    <property type="match status" value="1"/>
</dbReference>
<evidence type="ECO:0000256" key="2">
    <source>
        <dbReference type="ARBA" id="ARBA00011355"/>
    </source>
</evidence>
<dbReference type="PANTHER" id="PTHR21294:SF8">
    <property type="entry name" value="ELECTRON TRANSFER FLAVOPROTEIN SUBUNIT BETA"/>
    <property type="match status" value="1"/>
</dbReference>
<reference evidence="7 8" key="1">
    <citation type="submission" date="2015-06" db="EMBL/GenBank/DDBJ databases">
        <title>Draft genome of the moderately acidophilic sulfate reducer Candidatus Desulfosporosinus acididurans strain M1.</title>
        <authorList>
            <person name="Poehlein A."/>
            <person name="Petzsch P."/>
            <person name="Johnson B.D."/>
            <person name="Schloemann M."/>
            <person name="Daniel R."/>
            <person name="Muehling M."/>
        </authorList>
    </citation>
    <scope>NUCLEOTIDE SEQUENCE [LARGE SCALE GENOMIC DNA]</scope>
    <source>
        <strain evidence="7 8">M1</strain>
    </source>
</reference>